<dbReference type="RefSeq" id="WP_344786331.1">
    <property type="nucleotide sequence ID" value="NZ_BAABCA010000001.1"/>
</dbReference>
<dbReference type="PANTHER" id="PTHR31157">
    <property type="entry name" value="SCP DOMAIN-CONTAINING PROTEIN"/>
    <property type="match status" value="1"/>
</dbReference>
<keyword evidence="4" id="KW-1185">Reference proteome</keyword>
<feature type="signal peptide" evidence="1">
    <location>
        <begin position="1"/>
        <end position="22"/>
    </location>
</feature>
<evidence type="ECO:0000259" key="2">
    <source>
        <dbReference type="Pfam" id="PF00188"/>
    </source>
</evidence>
<comment type="caution">
    <text evidence="3">The sequence shown here is derived from an EMBL/GenBank/DDBJ whole genome shotgun (WGS) entry which is preliminary data.</text>
</comment>
<sequence>MKLPTKLPLMVLIAILSFSCSTDSIDEKADAIELNLTTLDAKSIEVEILELINDHRMSIGLNTLKEMPVVKSVAYSHTDYMIDNNEISHDNFYTRSDYLKAKAGAKKVSENVAYGYTSAESVVKAWIKSEGHKANIEGDFSNFDISAEQGVEGKWYYTNIFIKK</sequence>
<evidence type="ECO:0000256" key="1">
    <source>
        <dbReference type="SAM" id="SignalP"/>
    </source>
</evidence>
<dbReference type="InterPro" id="IPR035940">
    <property type="entry name" value="CAP_sf"/>
</dbReference>
<accession>A0ABP8C0V2</accession>
<feature type="chain" id="PRO_5045120309" evidence="1">
    <location>
        <begin position="23"/>
        <end position="164"/>
    </location>
</feature>
<evidence type="ECO:0000313" key="3">
    <source>
        <dbReference type="EMBL" id="GAA4231315.1"/>
    </source>
</evidence>
<proteinExistence type="predicted"/>
<dbReference type="InterPro" id="IPR014044">
    <property type="entry name" value="CAP_dom"/>
</dbReference>
<dbReference type="Gene3D" id="3.40.33.10">
    <property type="entry name" value="CAP"/>
    <property type="match status" value="1"/>
</dbReference>
<name>A0ABP8C0V2_9FLAO</name>
<dbReference type="Pfam" id="PF00188">
    <property type="entry name" value="CAP"/>
    <property type="match status" value="1"/>
</dbReference>
<dbReference type="PANTHER" id="PTHR31157:SF1">
    <property type="entry name" value="SCP DOMAIN-CONTAINING PROTEIN"/>
    <property type="match status" value="1"/>
</dbReference>
<protein>
    <submittedName>
        <fullName evidence="3">CAP domain-containing protein</fullName>
    </submittedName>
</protein>
<reference evidence="4" key="1">
    <citation type="journal article" date="2019" name="Int. J. Syst. Evol. Microbiol.">
        <title>The Global Catalogue of Microorganisms (GCM) 10K type strain sequencing project: providing services to taxonomists for standard genome sequencing and annotation.</title>
        <authorList>
            <consortium name="The Broad Institute Genomics Platform"/>
            <consortium name="The Broad Institute Genome Sequencing Center for Infectious Disease"/>
            <person name="Wu L."/>
            <person name="Ma J."/>
        </authorList>
    </citation>
    <scope>NUCLEOTIDE SEQUENCE [LARGE SCALE GENOMIC DNA]</scope>
    <source>
        <strain evidence="4">JCM 17630</strain>
    </source>
</reference>
<evidence type="ECO:0000313" key="4">
    <source>
        <dbReference type="Proteomes" id="UP001501496"/>
    </source>
</evidence>
<feature type="domain" description="SCP" evidence="2">
    <location>
        <begin position="49"/>
        <end position="136"/>
    </location>
</feature>
<organism evidence="3 4">
    <name type="scientific">Postechiella marina</name>
    <dbReference type="NCBI Taxonomy" id="943941"/>
    <lineage>
        <taxon>Bacteria</taxon>
        <taxon>Pseudomonadati</taxon>
        <taxon>Bacteroidota</taxon>
        <taxon>Flavobacteriia</taxon>
        <taxon>Flavobacteriales</taxon>
        <taxon>Flavobacteriaceae</taxon>
        <taxon>Postechiella</taxon>
    </lineage>
</organism>
<dbReference type="CDD" id="cd05379">
    <property type="entry name" value="CAP_bacterial"/>
    <property type="match status" value="1"/>
</dbReference>
<dbReference type="EMBL" id="BAABCA010000001">
    <property type="protein sequence ID" value="GAA4231315.1"/>
    <property type="molecule type" value="Genomic_DNA"/>
</dbReference>
<dbReference type="Proteomes" id="UP001501496">
    <property type="component" value="Unassembled WGS sequence"/>
</dbReference>
<dbReference type="PROSITE" id="PS51257">
    <property type="entry name" value="PROKAR_LIPOPROTEIN"/>
    <property type="match status" value="1"/>
</dbReference>
<gene>
    <name evidence="3" type="ORF">GCM10022291_03510</name>
</gene>
<dbReference type="SUPFAM" id="SSF55797">
    <property type="entry name" value="PR-1-like"/>
    <property type="match status" value="1"/>
</dbReference>
<keyword evidence="1" id="KW-0732">Signal</keyword>